<dbReference type="RefSeq" id="WP_238204294.1">
    <property type="nucleotide sequence ID" value="NZ_BPQE01000017.1"/>
</dbReference>
<dbReference type="PROSITE" id="PS50887">
    <property type="entry name" value="GGDEF"/>
    <property type="match status" value="1"/>
</dbReference>
<reference evidence="4 5" key="1">
    <citation type="submission" date="2023-07" db="EMBL/GenBank/DDBJ databases">
        <title>Genomic Encyclopedia of Type Strains, Phase IV (KMG-IV): sequencing the most valuable type-strain genomes for metagenomic binning, comparative biology and taxonomic classification.</title>
        <authorList>
            <person name="Goeker M."/>
        </authorList>
    </citation>
    <scope>NUCLEOTIDE SEQUENCE [LARGE SCALE GENOMIC DNA]</scope>
    <source>
        <strain evidence="4 5">DSM 19013</strain>
    </source>
</reference>
<evidence type="ECO:0000256" key="1">
    <source>
        <dbReference type="SAM" id="Phobius"/>
    </source>
</evidence>
<dbReference type="InterPro" id="IPR000160">
    <property type="entry name" value="GGDEF_dom"/>
</dbReference>
<dbReference type="Proteomes" id="UP001231124">
    <property type="component" value="Unassembled WGS sequence"/>
</dbReference>
<dbReference type="SMART" id="SM00052">
    <property type="entry name" value="EAL"/>
    <property type="match status" value="1"/>
</dbReference>
<keyword evidence="1" id="KW-0472">Membrane</keyword>
<dbReference type="PROSITE" id="PS50883">
    <property type="entry name" value="EAL"/>
    <property type="match status" value="1"/>
</dbReference>
<dbReference type="PANTHER" id="PTHR44757:SF2">
    <property type="entry name" value="BIOFILM ARCHITECTURE MAINTENANCE PROTEIN MBAA"/>
    <property type="match status" value="1"/>
</dbReference>
<dbReference type="Pfam" id="PF00990">
    <property type="entry name" value="GGDEF"/>
    <property type="match status" value="1"/>
</dbReference>
<dbReference type="SMART" id="SM00267">
    <property type="entry name" value="GGDEF"/>
    <property type="match status" value="1"/>
</dbReference>
<dbReference type="EMBL" id="JAUSVP010000002">
    <property type="protein sequence ID" value="MDQ0446277.1"/>
    <property type="molecule type" value="Genomic_DNA"/>
</dbReference>
<keyword evidence="5" id="KW-1185">Reference proteome</keyword>
<dbReference type="Gene3D" id="3.30.70.270">
    <property type="match status" value="1"/>
</dbReference>
<dbReference type="SUPFAM" id="SSF55073">
    <property type="entry name" value="Nucleotide cyclase"/>
    <property type="match status" value="1"/>
</dbReference>
<organism evidence="4 5">
    <name type="scientific">Methylobacterium aerolatum</name>
    <dbReference type="NCBI Taxonomy" id="418708"/>
    <lineage>
        <taxon>Bacteria</taxon>
        <taxon>Pseudomonadati</taxon>
        <taxon>Pseudomonadota</taxon>
        <taxon>Alphaproteobacteria</taxon>
        <taxon>Hyphomicrobiales</taxon>
        <taxon>Methylobacteriaceae</taxon>
        <taxon>Methylobacterium</taxon>
    </lineage>
</organism>
<dbReference type="InterPro" id="IPR035919">
    <property type="entry name" value="EAL_sf"/>
</dbReference>
<gene>
    <name evidence="4" type="ORF">QO012_000766</name>
</gene>
<dbReference type="Pfam" id="PF00563">
    <property type="entry name" value="EAL"/>
    <property type="match status" value="1"/>
</dbReference>
<accession>A0ABU0HWL2</accession>
<feature type="transmembrane region" description="Helical" evidence="1">
    <location>
        <begin position="12"/>
        <end position="37"/>
    </location>
</feature>
<dbReference type="InterPro" id="IPR043128">
    <property type="entry name" value="Rev_trsase/Diguanyl_cyclase"/>
</dbReference>
<dbReference type="SUPFAM" id="SSF141868">
    <property type="entry name" value="EAL domain-like"/>
    <property type="match status" value="1"/>
</dbReference>
<evidence type="ECO:0000259" key="2">
    <source>
        <dbReference type="PROSITE" id="PS50883"/>
    </source>
</evidence>
<feature type="transmembrane region" description="Helical" evidence="1">
    <location>
        <begin position="49"/>
        <end position="68"/>
    </location>
</feature>
<name>A0ABU0HWL2_9HYPH</name>
<sequence>MTKATIKQWQKGELYETLCLLLIGAGIWFVGIALGSFDVLHEVVQTYRLGEFMILGACMGVAICGASIRKSIIMRRLMLERDAAAAQAEAIARHDGLTGLANRRRFLEEVERVRLLAGPELSAVLLIDLDRFKPVNDLYGHAAGNAVLCAVADRLNALLPPGGVAARLGGDEFALLVPLSHGTEGLSRLAQSVIASIAAPIHWSQNELKVGATVGVAAVTRDYVDADAILHAADLAMYQGKKEGRGTYRFFRSAMDEELRARARLEAELRTAIECGAIEPFYQPVVALPGKAIVGVEVLARWRHPERGLIPPTEFIPVAEETGMISELSYSLIRRACLDARDWPAHLVLAVNIAPHQFQDVWLAERILAILTETGFPPGRLEVEITESALIQDLEATRATLTSLQRLGVRIALDDFGTGYSSLYHLRELKFDKLKIDRSYVDAITMSDERAKLVDAIIKLGSSLGLATTAEGIETDASVDWLSDQGCDYGQGYLFGRAMPKSEMDVILAEIGAEAPLRDGPVREIDIARLDLADSSIALARAS</sequence>
<dbReference type="CDD" id="cd01948">
    <property type="entry name" value="EAL"/>
    <property type="match status" value="1"/>
</dbReference>
<protein>
    <submittedName>
        <fullName evidence="4">Diguanylate cyclase (GGDEF)-like protein</fullName>
    </submittedName>
</protein>
<feature type="domain" description="GGDEF" evidence="3">
    <location>
        <begin position="120"/>
        <end position="253"/>
    </location>
</feature>
<dbReference type="CDD" id="cd01949">
    <property type="entry name" value="GGDEF"/>
    <property type="match status" value="1"/>
</dbReference>
<evidence type="ECO:0000313" key="4">
    <source>
        <dbReference type="EMBL" id="MDQ0446277.1"/>
    </source>
</evidence>
<evidence type="ECO:0000259" key="3">
    <source>
        <dbReference type="PROSITE" id="PS50887"/>
    </source>
</evidence>
<feature type="domain" description="EAL" evidence="2">
    <location>
        <begin position="262"/>
        <end position="512"/>
    </location>
</feature>
<proteinExistence type="predicted"/>
<dbReference type="InterPro" id="IPR029787">
    <property type="entry name" value="Nucleotide_cyclase"/>
</dbReference>
<dbReference type="Gene3D" id="3.20.20.450">
    <property type="entry name" value="EAL domain"/>
    <property type="match status" value="1"/>
</dbReference>
<keyword evidence="1" id="KW-1133">Transmembrane helix</keyword>
<dbReference type="InterPro" id="IPR001633">
    <property type="entry name" value="EAL_dom"/>
</dbReference>
<evidence type="ECO:0000313" key="5">
    <source>
        <dbReference type="Proteomes" id="UP001231124"/>
    </source>
</evidence>
<comment type="caution">
    <text evidence="4">The sequence shown here is derived from an EMBL/GenBank/DDBJ whole genome shotgun (WGS) entry which is preliminary data.</text>
</comment>
<dbReference type="NCBIfam" id="TIGR00254">
    <property type="entry name" value="GGDEF"/>
    <property type="match status" value="1"/>
</dbReference>
<dbReference type="InterPro" id="IPR052155">
    <property type="entry name" value="Biofilm_reg_signaling"/>
</dbReference>
<keyword evidence="1" id="KW-0812">Transmembrane</keyword>
<dbReference type="PANTHER" id="PTHR44757">
    <property type="entry name" value="DIGUANYLATE CYCLASE DGCP"/>
    <property type="match status" value="1"/>
</dbReference>